<comment type="similarity">
    <text evidence="1">Belongs to the GMC oxidoreductase family.</text>
</comment>
<dbReference type="PROSITE" id="PS50011">
    <property type="entry name" value="PROTEIN_KINASE_DOM"/>
    <property type="match status" value="1"/>
</dbReference>
<dbReference type="InterPro" id="IPR012132">
    <property type="entry name" value="GMC_OxRdtase"/>
</dbReference>
<protein>
    <recommendedName>
        <fullName evidence="3">Protein kinase domain-containing protein</fullName>
    </recommendedName>
</protein>
<organism evidence="4">
    <name type="scientific">Timema cristinae</name>
    <name type="common">Walking stick</name>
    <dbReference type="NCBI Taxonomy" id="61476"/>
    <lineage>
        <taxon>Eukaryota</taxon>
        <taxon>Metazoa</taxon>
        <taxon>Ecdysozoa</taxon>
        <taxon>Arthropoda</taxon>
        <taxon>Hexapoda</taxon>
        <taxon>Insecta</taxon>
        <taxon>Pterygota</taxon>
        <taxon>Neoptera</taxon>
        <taxon>Polyneoptera</taxon>
        <taxon>Phasmatodea</taxon>
        <taxon>Timematodea</taxon>
        <taxon>Timematoidea</taxon>
        <taxon>Timematidae</taxon>
        <taxon>Timema</taxon>
    </lineage>
</organism>
<dbReference type="SUPFAM" id="SSF56112">
    <property type="entry name" value="Protein kinase-like (PK-like)"/>
    <property type="match status" value="1"/>
</dbReference>
<dbReference type="InterPro" id="IPR000719">
    <property type="entry name" value="Prot_kinase_dom"/>
</dbReference>
<dbReference type="Pfam" id="PF00069">
    <property type="entry name" value="Pkinase"/>
    <property type="match status" value="1"/>
</dbReference>
<feature type="domain" description="Protein kinase" evidence="3">
    <location>
        <begin position="496"/>
        <end position="840"/>
    </location>
</feature>
<dbReference type="InterPro" id="IPR011009">
    <property type="entry name" value="Kinase-like_dom_sf"/>
</dbReference>
<dbReference type="InterPro" id="IPR007867">
    <property type="entry name" value="GMC_OxRtase_C"/>
</dbReference>
<feature type="compositionally biased region" description="Low complexity" evidence="2">
    <location>
        <begin position="854"/>
        <end position="877"/>
    </location>
</feature>
<dbReference type="GO" id="GO:0016614">
    <property type="term" value="F:oxidoreductase activity, acting on CH-OH group of donors"/>
    <property type="evidence" value="ECO:0007669"/>
    <property type="project" value="InterPro"/>
</dbReference>
<dbReference type="GO" id="GO:0004672">
    <property type="term" value="F:protein kinase activity"/>
    <property type="evidence" value="ECO:0007669"/>
    <property type="project" value="InterPro"/>
</dbReference>
<dbReference type="InterPro" id="IPR000172">
    <property type="entry name" value="GMC_OxRdtase_N"/>
</dbReference>
<accession>A0A7R9GT45</accession>
<evidence type="ECO:0000313" key="4">
    <source>
        <dbReference type="EMBL" id="CAD7396958.1"/>
    </source>
</evidence>
<dbReference type="Pfam" id="PF00732">
    <property type="entry name" value="GMC_oxred_N"/>
    <property type="match status" value="1"/>
</dbReference>
<evidence type="ECO:0000259" key="3">
    <source>
        <dbReference type="PROSITE" id="PS50011"/>
    </source>
</evidence>
<dbReference type="SUPFAM" id="SSF51905">
    <property type="entry name" value="FAD/NAD(P)-binding domain"/>
    <property type="match status" value="1"/>
</dbReference>
<sequence>MMIGTFFSIISVLFRDYHTSQECYDLEDMYDFIVIGGGSSGCVAANRLSEITSWKVLLLEAGGEEPYWAEVPGLSLFGPGSDIDWNTYSQPQTISCPTGCPWPRGKVLGGSSTFGGMLYSRGNVRDYDNWASLGNYGWSYKDVLPYFKKSEDNRDFERYDRTYHHTGGYQTVERLPYKDENVVALFRAFIELGFENVDQNSVNEEGVAVSQTTSRNGRRLSSGKAFLEPVRFCRSNLHVFTHTMVTRILVNPIFNQAQGVECVSRTGMHRKVFARIEIILCAGVVNSAQLLMLSGIGPREVLVPLGIPLLQDLKVGYNLQDHVTTRGIIINLNQTSQLPSEKEKMLDLIEYIKIKRGPLTGTGPLQLVAFINMEQGNIDTQFEAPDIQFQFFPISDEGDSSSYYSEIEVRPMVLRPRSSGRILINSTNPFDPPLIYPNYLEDNMDEYLLIQAILFIQHKLLRTNTLGLLGFELSALPFDECAHLEPGTIQYWRCIVHRYTVSGHHPVGTCKMGPSSDIFAVVDPELRVHGIRNLRVADASIMPKIVSGDTNSVCLMIGEKVADLIKMVGRLVQQRYGHNNLSGDEQLVDDSTLTHLPTPQALQITNQPTSGTHTLPLVNSVTVDGTNSPIQIKNDSSKSKAMVATPEQLANALVVLSSTAEGGEIEVRISVIDFGSSCYEHQRVYTYIQSRFYRAPEVILGARYGMPIDMWSLGCILAELLTGFPLLPGEDEGDQLACIIELLGMPPQKLLDLSKRSKNFISSKGYPRYCTATTLPDGTTVLGGGISRRGKPRGPPASKELRRALKGCEDSLFLDFIRRCLDWDPDTRLTPAAALRHGWLRRRLPRPPADKSNGHSSSLRTSSSSSRNSSKTNTISSGGLSMNKIRVQIPDDRSNTVHSTKLPQIPNHT</sequence>
<feature type="region of interest" description="Disordered" evidence="2">
    <location>
        <begin position="843"/>
        <end position="909"/>
    </location>
</feature>
<dbReference type="SMART" id="SM00220">
    <property type="entry name" value="S_TKc"/>
    <property type="match status" value="1"/>
</dbReference>
<reference evidence="4" key="1">
    <citation type="submission" date="2020-11" db="EMBL/GenBank/DDBJ databases">
        <authorList>
            <person name="Tran Van P."/>
        </authorList>
    </citation>
    <scope>NUCLEOTIDE SEQUENCE</scope>
</reference>
<dbReference type="PANTHER" id="PTHR11552:SF217">
    <property type="entry name" value="GLUCOSE DEHYDROGENASE [FAD, QUINONE]"/>
    <property type="match status" value="1"/>
</dbReference>
<dbReference type="GO" id="GO:0050660">
    <property type="term" value="F:flavin adenine dinucleotide binding"/>
    <property type="evidence" value="ECO:0007669"/>
    <property type="project" value="InterPro"/>
</dbReference>
<dbReference type="InterPro" id="IPR036188">
    <property type="entry name" value="FAD/NAD-bd_sf"/>
</dbReference>
<dbReference type="PANTHER" id="PTHR11552">
    <property type="entry name" value="GLUCOSE-METHANOL-CHOLINE GMC OXIDOREDUCTASE"/>
    <property type="match status" value="1"/>
</dbReference>
<evidence type="ECO:0000256" key="1">
    <source>
        <dbReference type="ARBA" id="ARBA00010790"/>
    </source>
</evidence>
<proteinExistence type="inferred from homology"/>
<dbReference type="SUPFAM" id="SSF54373">
    <property type="entry name" value="FAD-linked reductases, C-terminal domain"/>
    <property type="match status" value="1"/>
</dbReference>
<dbReference type="Gene3D" id="3.30.560.10">
    <property type="entry name" value="Glucose Oxidase, domain 3"/>
    <property type="match status" value="1"/>
</dbReference>
<gene>
    <name evidence="4" type="ORF">TCEB3V08_LOCUS3856</name>
</gene>
<dbReference type="AlphaFoldDB" id="A0A7R9GT45"/>
<dbReference type="GO" id="GO:0005524">
    <property type="term" value="F:ATP binding"/>
    <property type="evidence" value="ECO:0007669"/>
    <property type="project" value="InterPro"/>
</dbReference>
<dbReference type="EMBL" id="OC317449">
    <property type="protein sequence ID" value="CAD7396958.1"/>
    <property type="molecule type" value="Genomic_DNA"/>
</dbReference>
<dbReference type="Gene3D" id="1.10.510.10">
    <property type="entry name" value="Transferase(Phosphotransferase) domain 1"/>
    <property type="match status" value="1"/>
</dbReference>
<dbReference type="Pfam" id="PF05199">
    <property type="entry name" value="GMC_oxred_C"/>
    <property type="match status" value="1"/>
</dbReference>
<name>A0A7R9GT45_TIMCR</name>
<dbReference type="Gene3D" id="3.50.50.60">
    <property type="entry name" value="FAD/NAD(P)-binding domain"/>
    <property type="match status" value="1"/>
</dbReference>
<evidence type="ECO:0000256" key="2">
    <source>
        <dbReference type="SAM" id="MobiDB-lite"/>
    </source>
</evidence>
<feature type="compositionally biased region" description="Polar residues" evidence="2">
    <location>
        <begin position="896"/>
        <end position="909"/>
    </location>
</feature>